<gene>
    <name evidence="11" type="ORF">GPUH_LOCUS2035</name>
</gene>
<comment type="similarity">
    <text evidence="2">Belongs to the mitochondrion-specific ribosomal protein mS26 family.</text>
</comment>
<keyword evidence="3" id="KW-0809">Transit peptide</keyword>
<evidence type="ECO:0000256" key="3">
    <source>
        <dbReference type="ARBA" id="ARBA00022946"/>
    </source>
</evidence>
<dbReference type="Proteomes" id="UP000271098">
    <property type="component" value="Unassembled WGS sequence"/>
</dbReference>
<dbReference type="EMBL" id="UYRT01002823">
    <property type="protein sequence ID" value="VDK31653.1"/>
    <property type="molecule type" value="Genomic_DNA"/>
</dbReference>
<evidence type="ECO:0000256" key="10">
    <source>
        <dbReference type="SAM" id="MobiDB-lite"/>
    </source>
</evidence>
<organism evidence="13">
    <name type="scientific">Gongylonema pulchrum</name>
    <dbReference type="NCBI Taxonomy" id="637853"/>
    <lineage>
        <taxon>Eukaryota</taxon>
        <taxon>Metazoa</taxon>
        <taxon>Ecdysozoa</taxon>
        <taxon>Nematoda</taxon>
        <taxon>Chromadorea</taxon>
        <taxon>Rhabditida</taxon>
        <taxon>Spirurina</taxon>
        <taxon>Spiruromorpha</taxon>
        <taxon>Spiruroidea</taxon>
        <taxon>Gongylonematidae</taxon>
        <taxon>Gongylonema</taxon>
    </lineage>
</organism>
<evidence type="ECO:0000256" key="6">
    <source>
        <dbReference type="ARBA" id="ARBA00023274"/>
    </source>
</evidence>
<evidence type="ECO:0000313" key="13">
    <source>
        <dbReference type="WBParaSite" id="GPUH_0000204001-mRNA-1"/>
    </source>
</evidence>
<dbReference type="WBParaSite" id="GPUH_0000204001-mRNA-1">
    <property type="protein sequence ID" value="GPUH_0000204001-mRNA-1"/>
    <property type="gene ID" value="GPUH_0000204001"/>
</dbReference>
<accession>A0A183CZZ4</accession>
<evidence type="ECO:0000256" key="1">
    <source>
        <dbReference type="ARBA" id="ARBA00004173"/>
    </source>
</evidence>
<dbReference type="PANTHER" id="PTHR21035">
    <property type="entry name" value="28S RIBOSOMAL PROTEIN S26, MITOCHONDRIAL"/>
    <property type="match status" value="1"/>
</dbReference>
<dbReference type="PANTHER" id="PTHR21035:SF2">
    <property type="entry name" value="SMALL RIBOSOMAL SUBUNIT PROTEIN MS26"/>
    <property type="match status" value="1"/>
</dbReference>
<comment type="subcellular location">
    <subcellularLocation>
        <location evidence="1">Mitochondrion</location>
    </subcellularLocation>
</comment>
<evidence type="ECO:0000256" key="9">
    <source>
        <dbReference type="SAM" id="Coils"/>
    </source>
</evidence>
<protein>
    <recommendedName>
        <fullName evidence="7">Small ribosomal subunit protein mS26</fullName>
    </recommendedName>
    <alternativeName>
        <fullName evidence="8">28S ribosomal protein S26, mitochondrial</fullName>
    </alternativeName>
</protein>
<reference evidence="13" key="1">
    <citation type="submission" date="2016-06" db="UniProtKB">
        <authorList>
            <consortium name="WormBaseParasite"/>
        </authorList>
    </citation>
    <scope>IDENTIFICATION</scope>
</reference>
<evidence type="ECO:0000313" key="11">
    <source>
        <dbReference type="EMBL" id="VDK31653.1"/>
    </source>
</evidence>
<keyword evidence="9" id="KW-0175">Coiled coil</keyword>
<evidence type="ECO:0000256" key="2">
    <source>
        <dbReference type="ARBA" id="ARBA00009672"/>
    </source>
</evidence>
<dbReference type="InterPro" id="IPR026140">
    <property type="entry name" value="Ribosomal_mS26"/>
</dbReference>
<evidence type="ECO:0000256" key="8">
    <source>
        <dbReference type="ARBA" id="ARBA00035344"/>
    </source>
</evidence>
<dbReference type="GO" id="GO:0005763">
    <property type="term" value="C:mitochondrial small ribosomal subunit"/>
    <property type="evidence" value="ECO:0007669"/>
    <property type="project" value="InterPro"/>
</dbReference>
<name>A0A183CZZ4_9BILA</name>
<dbReference type="Pfam" id="PF14943">
    <property type="entry name" value="MRP-S26"/>
    <property type="match status" value="1"/>
</dbReference>
<evidence type="ECO:0000313" key="12">
    <source>
        <dbReference type="Proteomes" id="UP000271098"/>
    </source>
</evidence>
<dbReference type="AlphaFoldDB" id="A0A183CZZ4"/>
<dbReference type="OrthoDB" id="5877983at2759"/>
<evidence type="ECO:0000256" key="7">
    <source>
        <dbReference type="ARBA" id="ARBA00035138"/>
    </source>
</evidence>
<feature type="coiled-coil region" evidence="9">
    <location>
        <begin position="37"/>
        <end position="98"/>
    </location>
</feature>
<keyword evidence="12" id="KW-1185">Reference proteome</keyword>
<reference evidence="11 12" key="2">
    <citation type="submission" date="2018-11" db="EMBL/GenBank/DDBJ databases">
        <authorList>
            <consortium name="Pathogen Informatics"/>
        </authorList>
    </citation>
    <scope>NUCLEOTIDE SEQUENCE [LARGE SCALE GENOMIC DNA]</scope>
</reference>
<keyword evidence="6" id="KW-0687">Ribonucleoprotein</keyword>
<feature type="region of interest" description="Disordered" evidence="10">
    <location>
        <begin position="178"/>
        <end position="199"/>
    </location>
</feature>
<proteinExistence type="inferred from homology"/>
<evidence type="ECO:0000256" key="5">
    <source>
        <dbReference type="ARBA" id="ARBA00023128"/>
    </source>
</evidence>
<evidence type="ECO:0000256" key="4">
    <source>
        <dbReference type="ARBA" id="ARBA00022980"/>
    </source>
</evidence>
<sequence length="199" mass="23588">MRPDDVRELLWRRHAYNNAIISLRRHFKQEYKMEQLVREEKEEFDRLLAENEERNRMAAEKRAEREKVAMEKMEMEYIRSIEEELQRREVNVKQKKQEVLEMVAKSKHFITEDILDEKLEEALENPVVYDYAVDLMGNKYYAPIPEKYVKGTPPRQKGRTYDITLGIEHYSKIVPYSATGADGNAEISPESGESMKQQA</sequence>
<keyword evidence="5" id="KW-0496">Mitochondrion</keyword>
<keyword evidence="4" id="KW-0689">Ribosomal protein</keyword>